<reference evidence="2" key="1">
    <citation type="submission" date="2020-02" db="EMBL/GenBank/DDBJ databases">
        <authorList>
            <person name="Meier V. D."/>
        </authorList>
    </citation>
    <scope>NUCLEOTIDE SEQUENCE</scope>
    <source>
        <strain evidence="2">AVDCRST_MAG53</strain>
    </source>
</reference>
<feature type="compositionally biased region" description="Low complexity" evidence="1">
    <location>
        <begin position="203"/>
        <end position="219"/>
    </location>
</feature>
<evidence type="ECO:0000256" key="1">
    <source>
        <dbReference type="SAM" id="MobiDB-lite"/>
    </source>
</evidence>
<gene>
    <name evidence="2" type="ORF">AVDCRST_MAG53-650</name>
</gene>
<dbReference type="AlphaFoldDB" id="A0A6J4RRB8"/>
<feature type="compositionally biased region" description="Basic residues" evidence="1">
    <location>
        <begin position="284"/>
        <end position="293"/>
    </location>
</feature>
<evidence type="ECO:0000313" key="2">
    <source>
        <dbReference type="EMBL" id="CAA9479023.1"/>
    </source>
</evidence>
<accession>A0A6J4RRB8</accession>
<feature type="compositionally biased region" description="Basic residues" evidence="1">
    <location>
        <begin position="151"/>
        <end position="172"/>
    </location>
</feature>
<feature type="region of interest" description="Disordered" evidence="1">
    <location>
        <begin position="249"/>
        <end position="293"/>
    </location>
</feature>
<feature type="region of interest" description="Disordered" evidence="1">
    <location>
        <begin position="34"/>
        <end position="224"/>
    </location>
</feature>
<feature type="non-terminal residue" evidence="2">
    <location>
        <position position="293"/>
    </location>
</feature>
<feature type="compositionally biased region" description="Basic residues" evidence="1">
    <location>
        <begin position="47"/>
        <end position="76"/>
    </location>
</feature>
<feature type="compositionally biased region" description="Basic and acidic residues" evidence="1">
    <location>
        <begin position="77"/>
        <end position="99"/>
    </location>
</feature>
<feature type="non-terminal residue" evidence="2">
    <location>
        <position position="1"/>
    </location>
</feature>
<sequence length="293" mass="32805">GGARRHLGRELPLHQGRPAGLLRAVSGLRAHRAGGARAAARRAAPQRTRRPARSRRLHRAARRPAGRRAVHAHHARRAVDPERSHRNPRRERADLDRRAGLHGLRAGRAPRPRRPRRPRLRTGRRRTAVRRRPRRGPPGRPRRVAGTSGRARLRGRRHRVQAPHGRRRSCCGRRRDDERQCGAHASPGTAHAADERGRRQRLGAPGARDPRDGPGLPDLLRPDRPGGTLACVARGLPLAAVRGRLRRLGPGRAGHRRHVRGPRAHRGWLLPRGGRAPAREPGPRARRRVRPQL</sequence>
<protein>
    <submittedName>
        <fullName evidence="2">Permease of the drug/metabolite transporter (DMT) superfamily</fullName>
    </submittedName>
</protein>
<feature type="compositionally biased region" description="Low complexity" evidence="1">
    <location>
        <begin position="35"/>
        <end position="46"/>
    </location>
</feature>
<feature type="compositionally biased region" description="Basic residues" evidence="1">
    <location>
        <begin position="108"/>
        <end position="143"/>
    </location>
</feature>
<name>A0A6J4RRB8_9ACTN</name>
<organism evidence="2">
    <name type="scientific">uncultured Solirubrobacteraceae bacterium</name>
    <dbReference type="NCBI Taxonomy" id="1162706"/>
    <lineage>
        <taxon>Bacteria</taxon>
        <taxon>Bacillati</taxon>
        <taxon>Actinomycetota</taxon>
        <taxon>Thermoleophilia</taxon>
        <taxon>Solirubrobacterales</taxon>
        <taxon>Solirubrobacteraceae</taxon>
        <taxon>environmental samples</taxon>
    </lineage>
</organism>
<feature type="compositionally biased region" description="Basic residues" evidence="1">
    <location>
        <begin position="249"/>
        <end position="266"/>
    </location>
</feature>
<dbReference type="EMBL" id="CADCVR010000019">
    <property type="protein sequence ID" value="CAA9479023.1"/>
    <property type="molecule type" value="Genomic_DNA"/>
</dbReference>
<proteinExistence type="predicted"/>